<sequence length="166" mass="18649">MVDHETCDISLFGLWPRSPRYDGDLAGRRVDAAYHVIEPKARSGDADDALRLLLNDLTAEMRAQFAFFRKLRMAAVKKSRADDGDATDVRGEVKAAADAVALIIRTLEKADELQRRLAENRRNAEERDLNLRDYDDAKAHFLDLIEKRAEELAQKRIAEQAGPGSA</sequence>
<reference evidence="2 3" key="1">
    <citation type="submission" date="2024-06" db="EMBL/GenBank/DDBJ databases">
        <title>Genomic Encyclopedia of Type Strains, Phase IV (KMG-IV): sequencing the most valuable type-strain genomes for metagenomic binning, comparative biology and taxonomic classification.</title>
        <authorList>
            <person name="Goeker M."/>
        </authorList>
    </citation>
    <scope>NUCLEOTIDE SEQUENCE [LARGE SCALE GENOMIC DNA]</scope>
    <source>
        <strain evidence="2 3">DSM 28102</strain>
    </source>
</reference>
<dbReference type="RefSeq" id="WP_354433457.1">
    <property type="nucleotide sequence ID" value="NZ_JBEPLY010000003.1"/>
</dbReference>
<dbReference type="Proteomes" id="UP001549164">
    <property type="component" value="Unassembled WGS sequence"/>
</dbReference>
<dbReference type="EMBL" id="JBEPLY010000003">
    <property type="protein sequence ID" value="MET3599232.1"/>
    <property type="molecule type" value="Genomic_DNA"/>
</dbReference>
<protein>
    <submittedName>
        <fullName evidence="2">Uncharacterized protein</fullName>
    </submittedName>
</protein>
<comment type="caution">
    <text evidence="2">The sequence shown here is derived from an EMBL/GenBank/DDBJ whole genome shotgun (WGS) entry which is preliminary data.</text>
</comment>
<name>A0ABV2I8J2_9HYPH</name>
<gene>
    <name evidence="2" type="ORF">ABID12_001163</name>
</gene>
<organism evidence="2 3">
    <name type="scientific">Martelella mangrovi</name>
    <dbReference type="NCBI Taxonomy" id="1397477"/>
    <lineage>
        <taxon>Bacteria</taxon>
        <taxon>Pseudomonadati</taxon>
        <taxon>Pseudomonadota</taxon>
        <taxon>Alphaproteobacteria</taxon>
        <taxon>Hyphomicrobiales</taxon>
        <taxon>Aurantimonadaceae</taxon>
        <taxon>Martelella</taxon>
    </lineage>
</organism>
<keyword evidence="1" id="KW-0175">Coiled coil</keyword>
<evidence type="ECO:0000313" key="3">
    <source>
        <dbReference type="Proteomes" id="UP001549164"/>
    </source>
</evidence>
<evidence type="ECO:0000256" key="1">
    <source>
        <dbReference type="SAM" id="Coils"/>
    </source>
</evidence>
<accession>A0ABV2I8J2</accession>
<evidence type="ECO:0000313" key="2">
    <source>
        <dbReference type="EMBL" id="MET3599232.1"/>
    </source>
</evidence>
<feature type="coiled-coil region" evidence="1">
    <location>
        <begin position="103"/>
        <end position="130"/>
    </location>
</feature>
<keyword evidence="3" id="KW-1185">Reference proteome</keyword>
<proteinExistence type="predicted"/>